<protein>
    <submittedName>
        <fullName evidence="1">Uncharacterized protein</fullName>
    </submittedName>
</protein>
<reference evidence="2" key="1">
    <citation type="submission" date="2017-09" db="EMBL/GenBank/DDBJ databases">
        <title>Depth-based differentiation of microbial function through sediment-hosted aquifers and enrichment of novel symbionts in the deep terrestrial subsurface.</title>
        <authorList>
            <person name="Probst A.J."/>
            <person name="Ladd B."/>
            <person name="Jarett J.K."/>
            <person name="Geller-Mcgrath D.E."/>
            <person name="Sieber C.M.K."/>
            <person name="Emerson J.B."/>
            <person name="Anantharaman K."/>
            <person name="Thomas B.C."/>
            <person name="Malmstrom R."/>
            <person name="Stieglmeier M."/>
            <person name="Klingl A."/>
            <person name="Woyke T."/>
            <person name="Ryan C.M."/>
            <person name="Banfield J.F."/>
        </authorList>
    </citation>
    <scope>NUCLEOTIDE SEQUENCE [LARGE SCALE GENOMIC DNA]</scope>
</reference>
<evidence type="ECO:0000313" key="2">
    <source>
        <dbReference type="Proteomes" id="UP000228920"/>
    </source>
</evidence>
<proteinExistence type="predicted"/>
<organism evidence="1 2">
    <name type="scientific">candidate division WWE3 bacterium CG_4_10_14_0_2_um_filter_41_14</name>
    <dbReference type="NCBI Taxonomy" id="1975072"/>
    <lineage>
        <taxon>Bacteria</taxon>
        <taxon>Katanobacteria</taxon>
    </lineage>
</organism>
<dbReference type="AlphaFoldDB" id="A0A2M7THS3"/>
<dbReference type="EMBL" id="PFNL01000120">
    <property type="protein sequence ID" value="PIZ45865.1"/>
    <property type="molecule type" value="Genomic_DNA"/>
</dbReference>
<gene>
    <name evidence="1" type="ORF">COY32_04520</name>
</gene>
<accession>A0A2M7THS3</accession>
<dbReference type="Proteomes" id="UP000228920">
    <property type="component" value="Unassembled WGS sequence"/>
</dbReference>
<evidence type="ECO:0000313" key="1">
    <source>
        <dbReference type="EMBL" id="PIZ45865.1"/>
    </source>
</evidence>
<name>A0A2M7THS3_UNCKA</name>
<comment type="caution">
    <text evidence="1">The sequence shown here is derived from an EMBL/GenBank/DDBJ whole genome shotgun (WGS) entry which is preliminary data.</text>
</comment>
<sequence length="210" mass="24449">MQQKQTRRQQIAWSWNTRSFAKGKYFDQIRKEFFKKGFLLFGSVQLDSRRYCYTYQAKAARVTTFVFYKPGQAFLCAIHFYETVMPSSDGYLCWWEMQVLSMVSYNVTTVSQLQQSFLPSCLEPIEGWPGSLVQKFRQSPNEKDNRISVGEFSVLCQMLSDWALFAESAPFDFIDVLAFTPIDFAGVGDLFRETFSRAGFVKERLLTNHQ</sequence>